<feature type="signal peptide" evidence="1">
    <location>
        <begin position="1"/>
        <end position="26"/>
    </location>
</feature>
<keyword evidence="3" id="KW-1185">Reference proteome</keyword>
<evidence type="ECO:0000313" key="3">
    <source>
        <dbReference type="Proteomes" id="UP000219050"/>
    </source>
</evidence>
<dbReference type="KEGG" id="cmag:CBW24_10115"/>
<organism evidence="2 3">
    <name type="scientific">Pacificitalea manganoxidans</name>
    <dbReference type="NCBI Taxonomy" id="1411902"/>
    <lineage>
        <taxon>Bacteria</taxon>
        <taxon>Pseudomonadati</taxon>
        <taxon>Pseudomonadota</taxon>
        <taxon>Alphaproteobacteria</taxon>
        <taxon>Rhodobacterales</taxon>
        <taxon>Paracoccaceae</taxon>
        <taxon>Pacificitalea</taxon>
    </lineage>
</organism>
<feature type="chain" id="PRO_5012900338" evidence="1">
    <location>
        <begin position="27"/>
        <end position="533"/>
    </location>
</feature>
<accession>A0A291M094</accession>
<gene>
    <name evidence="2" type="ORF">CBW24_10115</name>
</gene>
<name>A0A291M094_9RHOB</name>
<sequence>MWTDQRGLKRLAAALCALQMAFPAAAQQRDEPLSVIDWLSNSVATPVVAARPHEAPISDNALPADVTVRPLGAPAPDAVGLFSPNVSGLSRDFWAGSEPERIMELIRSMPAEPLPAVQALFRTILLTSLTPPAGIDPPGLLYETRIDALLARGALEEAAALLARADVVDPDVFQRAFDVALLTGQEDQACARMRRTPGIAPSFPARIFCLARTGDWPAAALTLGTAEALGQLAEGEDALLSRFLDPELFENLPPLPRPLRPSPLTFRMFEAIGEPVPTSALPVAFAHSDLRGNSGWKARIEAAERLARRGALDPNALLGIWTERAPAASGGLWDRVGTVQRLDAALQAGVPRDIALALEPAWDAMRASGLEVPFAELFGAALMHHHLPGPAGEMAFRIGLLSTAYEAVALDRIGIPDSPEAPLPPIPEGLADTTRFLLALARGTPADVPATTTLSRAIQDGFNRDTELRQPFPMLLEDGLTGEAVLQALHLFDNGAGGDPSDIATAIAVLHRLGHERVARSAALQLLLTGPDA</sequence>
<reference evidence="2 3" key="1">
    <citation type="submission" date="2017-05" db="EMBL/GenBank/DDBJ databases">
        <title>Comparative genomic and metabolic analysis of manganese-oxidizing mechanisms in Celeribater manganoxidans DY25T: its adaption to the environment of polymetallic nodule.</title>
        <authorList>
            <person name="Wang X."/>
        </authorList>
    </citation>
    <scope>NUCLEOTIDE SEQUENCE [LARGE SCALE GENOMIC DNA]</scope>
    <source>
        <strain evidence="2 3">DY25</strain>
    </source>
</reference>
<dbReference type="EMBL" id="CP021404">
    <property type="protein sequence ID" value="ATI42330.1"/>
    <property type="molecule type" value="Genomic_DNA"/>
</dbReference>
<dbReference type="OrthoDB" id="7929427at2"/>
<proteinExistence type="predicted"/>
<evidence type="ECO:0000313" key="2">
    <source>
        <dbReference type="EMBL" id="ATI42330.1"/>
    </source>
</evidence>
<dbReference type="Proteomes" id="UP000219050">
    <property type="component" value="Chromosome"/>
</dbReference>
<dbReference type="AlphaFoldDB" id="A0A291M094"/>
<protein>
    <submittedName>
        <fullName evidence="2">Uncharacterized protein</fullName>
    </submittedName>
</protein>
<evidence type="ECO:0000256" key="1">
    <source>
        <dbReference type="SAM" id="SignalP"/>
    </source>
</evidence>
<keyword evidence="1" id="KW-0732">Signal</keyword>